<reference evidence="2 3" key="1">
    <citation type="journal article" date="2016" name="MBio">
        <title>Lateral Gene Transfer in a Heavy Metal-Contaminated-Groundwater Microbial Community.</title>
        <authorList>
            <person name="Hemme C.L."/>
            <person name="Green S.J."/>
            <person name="Rishishwar L."/>
            <person name="Prakash O."/>
            <person name="Pettenato A."/>
            <person name="Chakraborty R."/>
            <person name="Deutschbauer A.M."/>
            <person name="Van Nostrand J.D."/>
            <person name="Wu L."/>
            <person name="He Z."/>
            <person name="Jordan I.K."/>
            <person name="Hazen T.C."/>
            <person name="Arkin A.P."/>
            <person name="Kostka J.E."/>
            <person name="Zhou J."/>
        </authorList>
    </citation>
    <scope>NUCLEOTIDE SEQUENCE [LARGE SCALE GENOMIC DNA]</scope>
    <source>
        <strain evidence="2 3">FW104-T7</strain>
    </source>
</reference>
<organism evidence="2 3">
    <name type="scientific">Rhodanobacter thiooxydans</name>
    <dbReference type="NCBI Taxonomy" id="416169"/>
    <lineage>
        <taxon>Bacteria</taxon>
        <taxon>Pseudomonadati</taxon>
        <taxon>Pseudomonadota</taxon>
        <taxon>Gammaproteobacteria</taxon>
        <taxon>Lysobacterales</taxon>
        <taxon>Rhodanobacteraceae</taxon>
        <taxon>Rhodanobacter</taxon>
    </lineage>
</organism>
<name>A0A154QL88_9GAMM</name>
<comment type="caution">
    <text evidence="2">The sequence shown here is derived from an EMBL/GenBank/DDBJ whole genome shotgun (WGS) entry which is preliminary data.</text>
</comment>
<dbReference type="Pfam" id="PF19942">
    <property type="entry name" value="DUF6404"/>
    <property type="match status" value="1"/>
</dbReference>
<keyword evidence="3" id="KW-1185">Reference proteome</keyword>
<sequence length="172" mass="18714">MLPRTCTLPALFRQGLALTACPTARPADSLQTGQVARKPATALERAPLFGIHDMQPRQRIEAYLRHMQGGGIARSNFAPPIWTGLCSVGIFLPPPPFLKLPAMIAISAVSGVLLVLVLWVVFGLMALLRPITGHPPTLSTFLWTAPISAALMAIGNPIYYRRMARRHGLATW</sequence>
<keyword evidence="1" id="KW-0812">Transmembrane</keyword>
<dbReference type="AlphaFoldDB" id="A0A154QL88"/>
<evidence type="ECO:0000256" key="1">
    <source>
        <dbReference type="SAM" id="Phobius"/>
    </source>
</evidence>
<keyword evidence="1" id="KW-1133">Transmembrane helix</keyword>
<evidence type="ECO:0000313" key="2">
    <source>
        <dbReference type="EMBL" id="KZC24911.1"/>
    </source>
</evidence>
<dbReference type="EMBL" id="LVJS01000016">
    <property type="protein sequence ID" value="KZC24911.1"/>
    <property type="molecule type" value="Genomic_DNA"/>
</dbReference>
<gene>
    <name evidence="2" type="ORF">RHOFW104T7_06115</name>
</gene>
<feature type="transmembrane region" description="Helical" evidence="1">
    <location>
        <begin position="102"/>
        <end position="128"/>
    </location>
</feature>
<proteinExistence type="predicted"/>
<dbReference type="InterPro" id="IPR045644">
    <property type="entry name" value="DUF6404"/>
</dbReference>
<protein>
    <submittedName>
        <fullName evidence="2">Uncharacterized protein</fullName>
    </submittedName>
</protein>
<dbReference type="Proteomes" id="UP000076131">
    <property type="component" value="Unassembled WGS sequence"/>
</dbReference>
<evidence type="ECO:0000313" key="3">
    <source>
        <dbReference type="Proteomes" id="UP000076131"/>
    </source>
</evidence>
<accession>A0A154QL88</accession>
<keyword evidence="1" id="KW-0472">Membrane</keyword>
<feature type="transmembrane region" description="Helical" evidence="1">
    <location>
        <begin position="140"/>
        <end position="160"/>
    </location>
</feature>